<accession>A0A1G5EPH3</accession>
<dbReference type="Pfam" id="PF00593">
    <property type="entry name" value="TonB_dep_Rec_b-barrel"/>
    <property type="match status" value="1"/>
</dbReference>
<keyword evidence="4 10" id="KW-1134">Transmembrane beta strand</keyword>
<gene>
    <name evidence="15" type="ORF">SAMN05216233_106141</name>
</gene>
<dbReference type="PANTHER" id="PTHR30069:SF41">
    <property type="entry name" value="HEME_HEMOPEXIN UTILIZATION PROTEIN C"/>
    <property type="match status" value="1"/>
</dbReference>
<dbReference type="GO" id="GO:0009279">
    <property type="term" value="C:cell outer membrane"/>
    <property type="evidence" value="ECO:0007669"/>
    <property type="project" value="UniProtKB-SubCell"/>
</dbReference>
<dbReference type="EMBL" id="FMUX01000006">
    <property type="protein sequence ID" value="SCY28866.1"/>
    <property type="molecule type" value="Genomic_DNA"/>
</dbReference>
<evidence type="ECO:0000313" key="16">
    <source>
        <dbReference type="Proteomes" id="UP000198870"/>
    </source>
</evidence>
<dbReference type="PANTHER" id="PTHR30069">
    <property type="entry name" value="TONB-DEPENDENT OUTER MEMBRANE RECEPTOR"/>
    <property type="match status" value="1"/>
</dbReference>
<protein>
    <submittedName>
        <fullName evidence="15">Methanobactin biosynthesis cassette protein MbnT</fullName>
    </submittedName>
</protein>
<evidence type="ECO:0000256" key="4">
    <source>
        <dbReference type="ARBA" id="ARBA00022452"/>
    </source>
</evidence>
<organism evidence="15 16">
    <name type="scientific">Desulfoluna spongiiphila</name>
    <dbReference type="NCBI Taxonomy" id="419481"/>
    <lineage>
        <taxon>Bacteria</taxon>
        <taxon>Pseudomonadati</taxon>
        <taxon>Thermodesulfobacteriota</taxon>
        <taxon>Desulfobacteria</taxon>
        <taxon>Desulfobacterales</taxon>
        <taxon>Desulfolunaceae</taxon>
        <taxon>Desulfoluna</taxon>
    </lineage>
</organism>
<keyword evidence="3 10" id="KW-0813">Transport</keyword>
<dbReference type="InterPro" id="IPR011276">
    <property type="entry name" value="TonB_haem/Hb_rcpt"/>
</dbReference>
<feature type="domain" description="TonB-dependent receptor plug" evidence="14">
    <location>
        <begin position="57"/>
        <end position="162"/>
    </location>
</feature>
<dbReference type="AlphaFoldDB" id="A0A1G5EPH3"/>
<evidence type="ECO:0000259" key="14">
    <source>
        <dbReference type="Pfam" id="PF07715"/>
    </source>
</evidence>
<feature type="chain" id="PRO_5011671860" evidence="12">
    <location>
        <begin position="24"/>
        <end position="676"/>
    </location>
</feature>
<dbReference type="SUPFAM" id="SSF56935">
    <property type="entry name" value="Porins"/>
    <property type="match status" value="1"/>
</dbReference>
<dbReference type="GO" id="GO:0015232">
    <property type="term" value="F:heme transmembrane transporter activity"/>
    <property type="evidence" value="ECO:0007669"/>
    <property type="project" value="InterPro"/>
</dbReference>
<keyword evidence="7 11" id="KW-0798">TonB box</keyword>
<dbReference type="GO" id="GO:0044718">
    <property type="term" value="P:siderophore transmembrane transport"/>
    <property type="evidence" value="ECO:0007669"/>
    <property type="project" value="TreeGrafter"/>
</dbReference>
<keyword evidence="9 10" id="KW-0998">Cell outer membrane</keyword>
<keyword evidence="5 10" id="KW-0812">Transmembrane</keyword>
<comment type="subcellular location">
    <subcellularLocation>
        <location evidence="1 10">Cell outer membrane</location>
        <topology evidence="1 10">Multi-pass membrane protein</topology>
    </subcellularLocation>
</comment>
<evidence type="ECO:0000256" key="9">
    <source>
        <dbReference type="ARBA" id="ARBA00023237"/>
    </source>
</evidence>
<evidence type="ECO:0000313" key="15">
    <source>
        <dbReference type="EMBL" id="SCY28866.1"/>
    </source>
</evidence>
<dbReference type="CDD" id="cd01347">
    <property type="entry name" value="ligand_gated_channel"/>
    <property type="match status" value="1"/>
</dbReference>
<dbReference type="Gene3D" id="2.40.170.20">
    <property type="entry name" value="TonB-dependent receptor, beta-barrel domain"/>
    <property type="match status" value="1"/>
</dbReference>
<evidence type="ECO:0000256" key="7">
    <source>
        <dbReference type="ARBA" id="ARBA00023077"/>
    </source>
</evidence>
<dbReference type="InterPro" id="IPR037066">
    <property type="entry name" value="Plug_dom_sf"/>
</dbReference>
<evidence type="ECO:0000256" key="3">
    <source>
        <dbReference type="ARBA" id="ARBA00022448"/>
    </source>
</evidence>
<dbReference type="Pfam" id="PF07715">
    <property type="entry name" value="Plug"/>
    <property type="match status" value="1"/>
</dbReference>
<dbReference type="InterPro" id="IPR036942">
    <property type="entry name" value="Beta-barrel_TonB_sf"/>
</dbReference>
<evidence type="ECO:0000256" key="12">
    <source>
        <dbReference type="SAM" id="SignalP"/>
    </source>
</evidence>
<evidence type="ECO:0000256" key="2">
    <source>
        <dbReference type="ARBA" id="ARBA00009810"/>
    </source>
</evidence>
<keyword evidence="6 12" id="KW-0732">Signal</keyword>
<dbReference type="InterPro" id="IPR010916">
    <property type="entry name" value="TonB_box_CS"/>
</dbReference>
<dbReference type="Gene3D" id="2.170.130.10">
    <property type="entry name" value="TonB-dependent receptor, plug domain"/>
    <property type="match status" value="1"/>
</dbReference>
<dbReference type="InterPro" id="IPR000531">
    <property type="entry name" value="Beta-barrel_TonB"/>
</dbReference>
<evidence type="ECO:0000256" key="11">
    <source>
        <dbReference type="RuleBase" id="RU003357"/>
    </source>
</evidence>
<dbReference type="NCBIfam" id="TIGR01785">
    <property type="entry name" value="TonB-hemin"/>
    <property type="match status" value="1"/>
</dbReference>
<evidence type="ECO:0000256" key="6">
    <source>
        <dbReference type="ARBA" id="ARBA00022729"/>
    </source>
</evidence>
<keyword evidence="16" id="KW-1185">Reference proteome</keyword>
<dbReference type="GO" id="GO:0015344">
    <property type="term" value="F:siderophore uptake transmembrane transporter activity"/>
    <property type="evidence" value="ECO:0007669"/>
    <property type="project" value="TreeGrafter"/>
</dbReference>
<dbReference type="InterPro" id="IPR012910">
    <property type="entry name" value="Plug_dom"/>
</dbReference>
<evidence type="ECO:0000259" key="13">
    <source>
        <dbReference type="Pfam" id="PF00593"/>
    </source>
</evidence>
<dbReference type="Proteomes" id="UP000198870">
    <property type="component" value="Unassembled WGS sequence"/>
</dbReference>
<dbReference type="RefSeq" id="WP_175469636.1">
    <property type="nucleotide sequence ID" value="NZ_FMUX01000006.1"/>
</dbReference>
<proteinExistence type="inferred from homology"/>
<dbReference type="PROSITE" id="PS52016">
    <property type="entry name" value="TONB_DEPENDENT_REC_3"/>
    <property type="match status" value="1"/>
</dbReference>
<evidence type="ECO:0000256" key="10">
    <source>
        <dbReference type="PROSITE-ProRule" id="PRU01360"/>
    </source>
</evidence>
<keyword evidence="8 10" id="KW-0472">Membrane</keyword>
<evidence type="ECO:0000256" key="8">
    <source>
        <dbReference type="ARBA" id="ARBA00023136"/>
    </source>
</evidence>
<feature type="signal peptide" evidence="12">
    <location>
        <begin position="1"/>
        <end position="23"/>
    </location>
</feature>
<reference evidence="15 16" key="1">
    <citation type="submission" date="2016-10" db="EMBL/GenBank/DDBJ databases">
        <authorList>
            <person name="de Groot N.N."/>
        </authorList>
    </citation>
    <scope>NUCLEOTIDE SEQUENCE [LARGE SCALE GENOMIC DNA]</scope>
    <source>
        <strain evidence="15 16">AA1</strain>
    </source>
</reference>
<dbReference type="STRING" id="419481.SAMN05216233_106141"/>
<dbReference type="PROSITE" id="PS00430">
    <property type="entry name" value="TONB_DEPENDENT_REC_1"/>
    <property type="match status" value="1"/>
</dbReference>
<feature type="domain" description="TonB-dependent receptor-like beta-barrel" evidence="13">
    <location>
        <begin position="235"/>
        <end position="647"/>
    </location>
</feature>
<evidence type="ECO:0000256" key="1">
    <source>
        <dbReference type="ARBA" id="ARBA00004571"/>
    </source>
</evidence>
<comment type="similarity">
    <text evidence="2 10 11">Belongs to the TonB-dependent receptor family.</text>
</comment>
<sequence>MKKQMLKLPVMVCMALMATQALADEPNIPAPPQEAPAVATRMDSMVVTATRTKTSAFNVPASASVVDADTIEQDRPDNLADILESIPGVDISGDAAHAQQPALRGLPESQTIIKVDGARENYVQKAGDAQSTILVDPDLLKEVEVVRGPASVMHGAGGIGGVISLTTKDAADLLKPGRNVGAIVKGGVSTAGDETHGTAAAFGRYGNLDILATGTLRDLGDVETSTEEEDKETVKRDGKIKNAMVKATYTPSDAHTFSLNATRFDQDITYDKDDSRYQAEQDKLIGSWRLTPDSPLVDAKITALWSKRDETVENNITDKLEFTSMGIDAQNIMAFNTGNRVSHRLVFGADAYKDEYTPKAGDPAMAYTNPPGHGEDAGAFIQDEIAVPGGVTLIPALRYTWYSRTGENSESPDGTEDRVSPKMTVDWKPVPWAGFHTTYAESFRAPLVSEMFTELDSPHPFNPMIRVKVLANPDLKPEQADTWEWGARFAFDGLLSDNDALRIKGVYFQEKIEDLIDAEILQTPAPPDFEFVSTMVNVESVKREGYELEMAYKIKNLSLLLGHSKIKGRDEKTKENAGETPATTLVRADYLIKALNLKLGWRARFVESFENGDDEYEAYEVHSLSSTFRPSWFKNRDLALYLNVDNLFDESYDAYHFKNSGPGGARSIKAGMSMMF</sequence>
<dbReference type="InterPro" id="IPR039426">
    <property type="entry name" value="TonB-dep_rcpt-like"/>
</dbReference>
<evidence type="ECO:0000256" key="5">
    <source>
        <dbReference type="ARBA" id="ARBA00022692"/>
    </source>
</evidence>
<name>A0A1G5EPH3_9BACT</name>